<gene>
    <name evidence="4" type="ORF">K1720_08460</name>
</gene>
<keyword evidence="2" id="KW-0808">Transferase</keyword>
<dbReference type="Gene3D" id="3.40.50.150">
    <property type="entry name" value="Vaccinia Virus protein VP39"/>
    <property type="match status" value="1"/>
</dbReference>
<evidence type="ECO:0000259" key="3">
    <source>
        <dbReference type="Pfam" id="PF13649"/>
    </source>
</evidence>
<dbReference type="GO" id="GO:0032259">
    <property type="term" value="P:methylation"/>
    <property type="evidence" value="ECO:0007669"/>
    <property type="project" value="UniProtKB-KW"/>
</dbReference>
<dbReference type="CDD" id="cd02440">
    <property type="entry name" value="AdoMet_MTases"/>
    <property type="match status" value="1"/>
</dbReference>
<dbReference type="KEGG" id="thei:K1720_08460"/>
<dbReference type="InterPro" id="IPR041698">
    <property type="entry name" value="Methyltransf_25"/>
</dbReference>
<evidence type="ECO:0000256" key="2">
    <source>
        <dbReference type="ARBA" id="ARBA00022679"/>
    </source>
</evidence>
<organism evidence="4 5">
    <name type="scientific">Thermococcus argininiproducens</name>
    <dbReference type="NCBI Taxonomy" id="2866384"/>
    <lineage>
        <taxon>Archaea</taxon>
        <taxon>Methanobacteriati</taxon>
        <taxon>Methanobacteriota</taxon>
        <taxon>Thermococci</taxon>
        <taxon>Thermococcales</taxon>
        <taxon>Thermococcaceae</taxon>
        <taxon>Thermococcus</taxon>
    </lineage>
</organism>
<proteinExistence type="predicted"/>
<keyword evidence="5" id="KW-1185">Reference proteome</keyword>
<sequence>MFRDCDDGSDAYYKALPTTWDATSEIGKKRIMGLKEILRKYLPIKGGKALDVGCGTGISTFALEELGFGVIGIDIRKEVIQKAKEIAKERCSKAEFYFMDAKRLEFESESFDLVALLGSPLPHFSVYDFDEIIRESYRVLKPKGVLVIEYADTIKGLYSWHKDAFVEGSLISIHKGFNFIEGLEERFFINLNSGTTFSVKFYLWSPWIVEFILRKAGFEVESHYINERMVVTVGIKAGSIHKI</sequence>
<feature type="domain" description="Methyltransferase" evidence="3">
    <location>
        <begin position="50"/>
        <end position="144"/>
    </location>
</feature>
<dbReference type="GeneID" id="72778374"/>
<name>A0A9E7M8W9_9EURY</name>
<reference evidence="4 5" key="1">
    <citation type="submission" date="2021-08" db="EMBL/GenBank/DDBJ databases">
        <title>Thermococcus onnuriiensis IOH2.</title>
        <authorList>
            <person name="Park Y.-J."/>
        </authorList>
    </citation>
    <scope>NUCLEOTIDE SEQUENCE [LARGE SCALE GENOMIC DNA]</scope>
    <source>
        <strain evidence="4 5">IOH2</strain>
    </source>
</reference>
<keyword evidence="1 4" id="KW-0489">Methyltransferase</keyword>
<dbReference type="RefSeq" id="WP_251948564.1">
    <property type="nucleotide sequence ID" value="NZ_CP080572.1"/>
</dbReference>
<dbReference type="AlphaFoldDB" id="A0A9E7M8W9"/>
<dbReference type="PANTHER" id="PTHR43861:SF1">
    <property type="entry name" value="TRANS-ACONITATE 2-METHYLTRANSFERASE"/>
    <property type="match status" value="1"/>
</dbReference>
<dbReference type="SUPFAM" id="SSF53335">
    <property type="entry name" value="S-adenosyl-L-methionine-dependent methyltransferases"/>
    <property type="match status" value="1"/>
</dbReference>
<dbReference type="Pfam" id="PF13649">
    <property type="entry name" value="Methyltransf_25"/>
    <property type="match status" value="1"/>
</dbReference>
<evidence type="ECO:0000313" key="5">
    <source>
        <dbReference type="Proteomes" id="UP001056425"/>
    </source>
</evidence>
<dbReference type="EMBL" id="CP080572">
    <property type="protein sequence ID" value="USG99535.1"/>
    <property type="molecule type" value="Genomic_DNA"/>
</dbReference>
<protein>
    <submittedName>
        <fullName evidence="4">Class I SAM-dependent methyltransferase</fullName>
    </submittedName>
</protein>
<evidence type="ECO:0000256" key="1">
    <source>
        <dbReference type="ARBA" id="ARBA00022603"/>
    </source>
</evidence>
<dbReference type="GO" id="GO:0008168">
    <property type="term" value="F:methyltransferase activity"/>
    <property type="evidence" value="ECO:0007669"/>
    <property type="project" value="UniProtKB-KW"/>
</dbReference>
<accession>A0A9E7M8W9</accession>
<dbReference type="PANTHER" id="PTHR43861">
    <property type="entry name" value="TRANS-ACONITATE 2-METHYLTRANSFERASE-RELATED"/>
    <property type="match status" value="1"/>
</dbReference>
<dbReference type="Proteomes" id="UP001056425">
    <property type="component" value="Chromosome"/>
</dbReference>
<evidence type="ECO:0000313" key="4">
    <source>
        <dbReference type="EMBL" id="USG99535.1"/>
    </source>
</evidence>
<dbReference type="InterPro" id="IPR029063">
    <property type="entry name" value="SAM-dependent_MTases_sf"/>
</dbReference>